<dbReference type="RefSeq" id="WP_090204773.1">
    <property type="nucleotide sequence ID" value="NZ_LT629777.1"/>
</dbReference>
<dbReference type="Gene3D" id="3.30.700.10">
    <property type="entry name" value="Glycoprotein, Type 4 Pilin"/>
    <property type="match status" value="1"/>
</dbReference>
<sequence length="154" mass="15956">MRSRGFTLIELMITIALFGLILLVGVPLTQSWTNSSYQRDTAGLLKQGISRAKATALRNQGAVQDTAPAAVLCRSGPNLMLFRLNAGQSIDCTTANTPVWTSTIPAAAGIKVGGIDMTCVAFSNRGLAVSGSPCTTGTLQVTAGSESSVDVPLI</sequence>
<dbReference type="Pfam" id="PF07963">
    <property type="entry name" value="N_methyl"/>
    <property type="match status" value="1"/>
</dbReference>
<organism evidence="1 2">
    <name type="scientific">Pseudomonas asplenii</name>
    <dbReference type="NCBI Taxonomy" id="53407"/>
    <lineage>
        <taxon>Bacteria</taxon>
        <taxon>Pseudomonadati</taxon>
        <taxon>Pseudomonadota</taxon>
        <taxon>Gammaproteobacteria</taxon>
        <taxon>Pseudomonadales</taxon>
        <taxon>Pseudomonadaceae</taxon>
        <taxon>Pseudomonas</taxon>
    </lineage>
</organism>
<dbReference type="AlphaFoldDB" id="A0A1H1TUQ5"/>
<gene>
    <name evidence="1" type="ORF">SAMN05216598_2234</name>
</gene>
<dbReference type="SUPFAM" id="SSF54523">
    <property type="entry name" value="Pili subunits"/>
    <property type="match status" value="1"/>
</dbReference>
<reference evidence="2" key="1">
    <citation type="submission" date="2016-10" db="EMBL/GenBank/DDBJ databases">
        <authorList>
            <person name="Varghese N."/>
            <person name="Submissions S."/>
        </authorList>
    </citation>
    <scope>NUCLEOTIDE SEQUENCE [LARGE SCALE GENOMIC DNA]</scope>
    <source>
        <strain evidence="2">ATCC 23835</strain>
    </source>
</reference>
<dbReference type="EMBL" id="LT629777">
    <property type="protein sequence ID" value="SDS63928.1"/>
    <property type="molecule type" value="Genomic_DNA"/>
</dbReference>
<evidence type="ECO:0000313" key="2">
    <source>
        <dbReference type="Proteomes" id="UP000199524"/>
    </source>
</evidence>
<protein>
    <submittedName>
        <fullName evidence="1">Prepilin-type N-terminal cleavage/methylation domain-containing protein</fullName>
    </submittedName>
</protein>
<keyword evidence="2" id="KW-1185">Reference proteome</keyword>
<accession>A0A1H1TUQ5</accession>
<evidence type="ECO:0000313" key="1">
    <source>
        <dbReference type="EMBL" id="SDS63928.1"/>
    </source>
</evidence>
<dbReference type="GeneID" id="300207220"/>
<dbReference type="NCBIfam" id="TIGR02532">
    <property type="entry name" value="IV_pilin_GFxxxE"/>
    <property type="match status" value="1"/>
</dbReference>
<dbReference type="InterPro" id="IPR045584">
    <property type="entry name" value="Pilin-like"/>
</dbReference>
<name>A0A1H1TUQ5_9PSED</name>
<dbReference type="Proteomes" id="UP000199524">
    <property type="component" value="Chromosome I"/>
</dbReference>
<dbReference type="InterPro" id="IPR012902">
    <property type="entry name" value="N_methyl_site"/>
</dbReference>
<proteinExistence type="predicted"/>
<dbReference type="PROSITE" id="PS00409">
    <property type="entry name" value="PROKAR_NTER_METHYL"/>
    <property type="match status" value="1"/>
</dbReference>